<accession>A0A2S7FD10</accession>
<name>A0A2S7FD10_CLOBU</name>
<comment type="caution">
    <text evidence="2">The sequence shown here is derived from an EMBL/GenBank/DDBJ whole genome shotgun (WGS) entry which is preliminary data.</text>
</comment>
<organism evidence="2 3">
    <name type="scientific">Clostridium butyricum</name>
    <dbReference type="NCBI Taxonomy" id="1492"/>
    <lineage>
        <taxon>Bacteria</taxon>
        <taxon>Bacillati</taxon>
        <taxon>Bacillota</taxon>
        <taxon>Clostridia</taxon>
        <taxon>Eubacteriales</taxon>
        <taxon>Clostridiaceae</taxon>
        <taxon>Clostridium</taxon>
    </lineage>
</organism>
<dbReference type="Pfam" id="PF12728">
    <property type="entry name" value="HTH_17"/>
    <property type="match status" value="1"/>
</dbReference>
<dbReference type="InterPro" id="IPR041657">
    <property type="entry name" value="HTH_17"/>
</dbReference>
<dbReference type="RefSeq" id="WP_043664836.1">
    <property type="nucleotide sequence ID" value="NZ_JBAMGI010000019.1"/>
</dbReference>
<proteinExistence type="predicted"/>
<dbReference type="InterPro" id="IPR010093">
    <property type="entry name" value="SinI_DNA-bd"/>
</dbReference>
<dbReference type="EMBL" id="LRDH01000095">
    <property type="protein sequence ID" value="PPV16037.1"/>
    <property type="molecule type" value="Genomic_DNA"/>
</dbReference>
<sequence length="98" mass="10869">MSRTALVYKVGEVAEMINKPATTVRNEIRTGKIKATKSGTEYLIEKSEVDRYLGIETNDESLKKDLEIAELKGKLKSLETQIHAFKSVASSLNNIIGL</sequence>
<reference evidence="2 3" key="1">
    <citation type="submission" date="2016-01" db="EMBL/GenBank/DDBJ databases">
        <title>Characterization of the Clostridium difficile lineages that are prevalent in Hong Kong and China.</title>
        <authorList>
            <person name="Kwok J.S.-L."/>
            <person name="Lam W.-Y."/>
            <person name="Ip M."/>
            <person name="Chan T.-F."/>
            <person name="Hawkey P.M."/>
            <person name="Tsui S.K.-W."/>
        </authorList>
    </citation>
    <scope>NUCLEOTIDE SEQUENCE [LARGE SCALE GENOMIC DNA]</scope>
    <source>
        <strain evidence="2 3">300064</strain>
    </source>
</reference>
<feature type="domain" description="Helix-turn-helix" evidence="1">
    <location>
        <begin position="7"/>
        <end position="53"/>
    </location>
</feature>
<gene>
    <name evidence="2" type="ORF">AWN73_10845</name>
</gene>
<evidence type="ECO:0000313" key="3">
    <source>
        <dbReference type="Proteomes" id="UP000238081"/>
    </source>
</evidence>
<evidence type="ECO:0000259" key="1">
    <source>
        <dbReference type="Pfam" id="PF12728"/>
    </source>
</evidence>
<evidence type="ECO:0000313" key="2">
    <source>
        <dbReference type="EMBL" id="PPV16037.1"/>
    </source>
</evidence>
<protein>
    <submittedName>
        <fullName evidence="2">Excisionase</fullName>
    </submittedName>
</protein>
<dbReference type="Proteomes" id="UP000238081">
    <property type="component" value="Unassembled WGS sequence"/>
</dbReference>
<dbReference type="AlphaFoldDB" id="A0A2S7FD10"/>
<dbReference type="GO" id="GO:0003677">
    <property type="term" value="F:DNA binding"/>
    <property type="evidence" value="ECO:0007669"/>
    <property type="project" value="InterPro"/>
</dbReference>
<dbReference type="NCBIfam" id="TIGR01764">
    <property type="entry name" value="excise"/>
    <property type="match status" value="1"/>
</dbReference>